<reference evidence="1 2" key="1">
    <citation type="journal article" date="2017" name="Syst. Appl. Microbiol.">
        <title>Lebetimonas natsushimae sp. nov., a novel strictly anaerobic, moderately thermophilic chemoautotroph isolated from a deep-sea hydrothermal vent polychaete nest in the Mid-Okinawa Trough.</title>
        <authorList>
            <person name="Nagata R."/>
            <person name="Takaki Y."/>
            <person name="Tame A."/>
            <person name="Nunoura T."/>
            <person name="Muto H."/>
            <person name="Mino S."/>
            <person name="Sawayama S."/>
            <person name="Takai K."/>
            <person name="Nakagawa S."/>
        </authorList>
    </citation>
    <scope>NUCLEOTIDE SEQUENCE [LARGE SCALE GENOMIC DNA]</scope>
    <source>
        <strain evidence="1 2">HS1857</strain>
    </source>
</reference>
<dbReference type="Proteomes" id="UP000217944">
    <property type="component" value="Unassembled WGS sequence"/>
</dbReference>
<evidence type="ECO:0000313" key="1">
    <source>
        <dbReference type="EMBL" id="GAX87786.1"/>
    </source>
</evidence>
<dbReference type="InterPro" id="IPR027417">
    <property type="entry name" value="P-loop_NTPase"/>
</dbReference>
<keyword evidence="2" id="KW-1185">Reference proteome</keyword>
<sequence length="443" mass="52991">MQLIEAIKKSDFSLIEGNSKSGKLTFSLFMLNKLNINNPLLISTINKSIIQKRLDNLKNTQNNNFQKIFQNIQLYSLKSNWENIKTSYGFDLLTEDLNKLINDKKPDTLIFHRPDLMFSEIEFEYAKTFIENLINLKNTLNFKLFITTDIDSVISKFSENYTDITFLIKNENNLRKIIIKNSIYPLESYEYFFSLKNFSLEKLKDNTQRNENITIKTKPKMLIISKDEYFIKLHKYLFEKYFDLLFAKTIGEVLSKIMQNPDLIIYQTGEERPDRTVCNLVKENKFNSKIIYFINKDFIRTEDKMEINYLGCYEIIPKIFNLEEYIFILEKATNNYFYTKIIQKLPALKQIMSSKNLNEIIKNLYNEKIYFSIIKLNKKINNIEKKLRMHDFIFKSEKFTCIILIDVTKIFFENRLKNKFNLNKNEYEIIEAIEWPEKKDICK</sequence>
<gene>
    <name evidence="1" type="ORF">LNAT_P1083</name>
</gene>
<evidence type="ECO:0000313" key="2">
    <source>
        <dbReference type="Proteomes" id="UP000217944"/>
    </source>
</evidence>
<dbReference type="RefSeq" id="WP_096259210.1">
    <property type="nucleotide sequence ID" value="NZ_BDME01000002.1"/>
</dbReference>
<protein>
    <submittedName>
        <fullName evidence="1">Uncharacterized protein</fullName>
    </submittedName>
</protein>
<dbReference type="EMBL" id="BDME01000002">
    <property type="protein sequence ID" value="GAX87786.1"/>
    <property type="molecule type" value="Genomic_DNA"/>
</dbReference>
<comment type="caution">
    <text evidence="1">The sequence shown here is derived from an EMBL/GenBank/DDBJ whole genome shotgun (WGS) entry which is preliminary data.</text>
</comment>
<organism evidence="1 2">
    <name type="scientific">Lebetimonas natsushimae</name>
    <dbReference type="NCBI Taxonomy" id="1936991"/>
    <lineage>
        <taxon>Bacteria</taxon>
        <taxon>Pseudomonadati</taxon>
        <taxon>Campylobacterota</taxon>
        <taxon>Epsilonproteobacteria</taxon>
        <taxon>Nautiliales</taxon>
        <taxon>Nautiliaceae</taxon>
        <taxon>Lebetimonas</taxon>
    </lineage>
</organism>
<accession>A0A292YEQ9</accession>
<name>A0A292YEQ9_9BACT</name>
<dbReference type="OrthoDB" id="5372937at2"/>
<proteinExistence type="predicted"/>
<dbReference type="SUPFAM" id="SSF52540">
    <property type="entry name" value="P-loop containing nucleoside triphosphate hydrolases"/>
    <property type="match status" value="1"/>
</dbReference>
<dbReference type="AlphaFoldDB" id="A0A292YEQ9"/>